<evidence type="ECO:0000256" key="10">
    <source>
        <dbReference type="SAM" id="MobiDB-lite"/>
    </source>
</evidence>
<evidence type="ECO:0000256" key="3">
    <source>
        <dbReference type="ARBA" id="ARBA00022664"/>
    </source>
</evidence>
<dbReference type="InterPro" id="IPR015943">
    <property type="entry name" value="WD40/YVTN_repeat-like_dom_sf"/>
</dbReference>
<dbReference type="PANTHER" id="PTHR43995:SF1">
    <property type="entry name" value="PRE-MRNA-PROCESSING FACTOR 19"/>
    <property type="match status" value="1"/>
</dbReference>
<keyword evidence="6 9" id="KW-0508">mRNA splicing</keyword>
<dbReference type="Proteomes" id="UP001472866">
    <property type="component" value="Chromosome 01"/>
</dbReference>
<dbReference type="SUPFAM" id="SSF57850">
    <property type="entry name" value="RING/U-box"/>
    <property type="match status" value="1"/>
</dbReference>
<proteinExistence type="inferred from homology"/>
<keyword evidence="9" id="KW-0539">Nucleus</keyword>
<feature type="domain" description="U-box" evidence="11">
    <location>
        <begin position="2"/>
        <end position="70"/>
    </location>
</feature>
<comment type="catalytic activity">
    <reaction evidence="9">
        <text>S-ubiquitinyl-[E2 ubiquitin-conjugating enzyme]-L-cysteine + [acceptor protein]-L-lysine = [E2 ubiquitin-conjugating enzyme]-L-cysteine + N(6)-ubiquitinyl-[acceptor protein]-L-lysine.</text>
        <dbReference type="EC" id="2.3.2.27"/>
    </reaction>
</comment>
<dbReference type="Pfam" id="PF00400">
    <property type="entry name" value="WD40"/>
    <property type="match status" value="3"/>
</dbReference>
<keyword evidence="5 9" id="KW-0227">DNA damage</keyword>
<protein>
    <recommendedName>
        <fullName evidence="9">Pre-mRNA-processing factor 19</fullName>
        <ecNumber evidence="9">2.3.2.27</ecNumber>
    </recommendedName>
</protein>
<accession>A0AAX4NZM6</accession>
<dbReference type="InterPro" id="IPR001680">
    <property type="entry name" value="WD40_rpt"/>
</dbReference>
<keyword evidence="9" id="KW-0808">Transferase</keyword>
<feature type="region of interest" description="Disordered" evidence="10">
    <location>
        <begin position="142"/>
        <end position="181"/>
    </location>
</feature>
<reference evidence="12 13" key="1">
    <citation type="submission" date="2024-03" db="EMBL/GenBank/DDBJ databases">
        <title>Complete genome sequence of the green alga Chloropicon roscoffensis RCC1871.</title>
        <authorList>
            <person name="Lemieux C."/>
            <person name="Pombert J.-F."/>
            <person name="Otis C."/>
            <person name="Turmel M."/>
        </authorList>
    </citation>
    <scope>NUCLEOTIDE SEQUENCE [LARGE SCALE GENOMIC DNA]</scope>
    <source>
        <strain evidence="12 13">RCC1871</strain>
    </source>
</reference>
<evidence type="ECO:0000313" key="13">
    <source>
        <dbReference type="Proteomes" id="UP001472866"/>
    </source>
</evidence>
<dbReference type="GO" id="GO:0071006">
    <property type="term" value="C:U2-type catalytic step 1 spliceosome"/>
    <property type="evidence" value="ECO:0007669"/>
    <property type="project" value="TreeGrafter"/>
</dbReference>
<dbReference type="GO" id="GO:0005737">
    <property type="term" value="C:cytoplasm"/>
    <property type="evidence" value="ECO:0007669"/>
    <property type="project" value="TreeGrafter"/>
</dbReference>
<organism evidence="12 13">
    <name type="scientific">Chloropicon roscoffensis</name>
    <dbReference type="NCBI Taxonomy" id="1461544"/>
    <lineage>
        <taxon>Eukaryota</taxon>
        <taxon>Viridiplantae</taxon>
        <taxon>Chlorophyta</taxon>
        <taxon>Chloropicophyceae</taxon>
        <taxon>Chloropicales</taxon>
        <taxon>Chloropicaceae</taxon>
        <taxon>Chloropicon</taxon>
    </lineage>
</organism>
<keyword evidence="7 9" id="KW-0234">DNA repair</keyword>
<dbReference type="SUPFAM" id="SSF50978">
    <property type="entry name" value="WD40 repeat-like"/>
    <property type="match status" value="1"/>
</dbReference>
<comment type="pathway">
    <text evidence="9">Protein modification; protein ubiquitination.</text>
</comment>
<sequence>MSALCSLSGEYTSKGVVITTSGHCYDKDLLAKYAEQNGNVCPLTGEAYDPKENVVELNVPRAVKPRTSQAASIPGLLGLLQNEWDAAMLEVHKLRKENCATREELSQTLYMHDAACRVVARLVKERDDAKTALASFHAGAQGAHSSGSLAQPMEVGHSGPAKRDRADEDTAPPKKQAKSGITKEIISKLVETAGTLSKGRRKKPLPEGLATLDDLKSNYTLKGKFPLHATSGPQRGITCLDTDGCVGGGVVTGGADGKFKVFDTSANKAASEAVKAHAKALTSIKLLGGQDSPLDLVGTCSADKTCKVWKSGGENTKGANTYDLLYTLDDHLEEVVGLDRQACGDYLVTLGREGSWIFYDLHEGLKLNTTTTEDGVGFSCGAFHPDGLLLGTGTTAAAGAGVLVWDLKTQKSVATMQGHKGSVTSLCFSENGFYMSTASADHAEGVKIWDLRKLQNVHTIDLGPLTSGQKFGKKPPKVVTTFDSTGAYLGVGCGGAVQVYGSKQKWSPLLEQDGGFRDVPSTTTKGVSCLRFGNLARSLYVGSNADHNLRIYGM</sequence>
<evidence type="ECO:0000256" key="4">
    <source>
        <dbReference type="ARBA" id="ARBA00022728"/>
    </source>
</evidence>
<evidence type="ECO:0000259" key="11">
    <source>
        <dbReference type="SMART" id="SM00504"/>
    </source>
</evidence>
<dbReference type="InterPro" id="IPR038959">
    <property type="entry name" value="Prp19"/>
</dbReference>
<dbReference type="Gene3D" id="3.30.40.10">
    <property type="entry name" value="Zinc/RING finger domain, C3HC4 (zinc finger)"/>
    <property type="match status" value="1"/>
</dbReference>
<keyword evidence="4 9" id="KW-0747">Spliceosome</keyword>
<gene>
    <name evidence="12" type="ORF">HKI87_01g06910</name>
</gene>
<comment type="subunit">
    <text evidence="9">Homotetramer.</text>
</comment>
<dbReference type="SMART" id="SM00320">
    <property type="entry name" value="WD40"/>
    <property type="match status" value="6"/>
</dbReference>
<dbReference type="AlphaFoldDB" id="A0AAX4NZM6"/>
<dbReference type="GO" id="GO:0000974">
    <property type="term" value="C:Prp19 complex"/>
    <property type="evidence" value="ECO:0007669"/>
    <property type="project" value="UniProtKB-UniRule"/>
</dbReference>
<evidence type="ECO:0000256" key="2">
    <source>
        <dbReference type="ARBA" id="ARBA00022574"/>
    </source>
</evidence>
<dbReference type="InterPro" id="IPR036322">
    <property type="entry name" value="WD40_repeat_dom_sf"/>
</dbReference>
<evidence type="ECO:0000256" key="9">
    <source>
        <dbReference type="RuleBase" id="RU367101"/>
    </source>
</evidence>
<evidence type="ECO:0000313" key="12">
    <source>
        <dbReference type="EMBL" id="WZN59166.1"/>
    </source>
</evidence>
<dbReference type="GO" id="GO:0061630">
    <property type="term" value="F:ubiquitin protein ligase activity"/>
    <property type="evidence" value="ECO:0007669"/>
    <property type="project" value="UniProtKB-UniRule"/>
</dbReference>
<feature type="compositionally biased region" description="Basic and acidic residues" evidence="10">
    <location>
        <begin position="161"/>
        <end position="172"/>
    </location>
</feature>
<keyword evidence="9" id="KW-0833">Ubl conjugation pathway</keyword>
<dbReference type="PROSITE" id="PS50082">
    <property type="entry name" value="WD_REPEATS_2"/>
    <property type="match status" value="1"/>
</dbReference>
<dbReference type="GO" id="GO:0006281">
    <property type="term" value="P:DNA repair"/>
    <property type="evidence" value="ECO:0007669"/>
    <property type="project" value="UniProtKB-KW"/>
</dbReference>
<dbReference type="GO" id="GO:0000398">
    <property type="term" value="P:mRNA splicing, via spliceosome"/>
    <property type="evidence" value="ECO:0007669"/>
    <property type="project" value="InterPro"/>
</dbReference>
<comment type="function">
    <text evidence="9">Ubiquitin-protein ligase which is mainly involved pre-mRNA splicing and DNA repair. Required for pre-mRNA splicing as component of the spliceosome.</text>
</comment>
<keyword evidence="13" id="KW-1185">Reference proteome</keyword>
<evidence type="ECO:0000256" key="1">
    <source>
        <dbReference type="ARBA" id="ARBA00006388"/>
    </source>
</evidence>
<dbReference type="InterPro" id="IPR013083">
    <property type="entry name" value="Znf_RING/FYVE/PHD"/>
</dbReference>
<dbReference type="InterPro" id="IPR003613">
    <property type="entry name" value="Ubox_domain"/>
</dbReference>
<keyword evidence="2 8" id="KW-0853">WD repeat</keyword>
<evidence type="ECO:0000256" key="6">
    <source>
        <dbReference type="ARBA" id="ARBA00023187"/>
    </source>
</evidence>
<dbReference type="GO" id="GO:0070534">
    <property type="term" value="P:protein K63-linked ubiquitination"/>
    <property type="evidence" value="ECO:0007669"/>
    <property type="project" value="UniProtKB-UniRule"/>
</dbReference>
<feature type="repeat" description="WD" evidence="8">
    <location>
        <begin position="416"/>
        <end position="459"/>
    </location>
</feature>
<evidence type="ECO:0000256" key="7">
    <source>
        <dbReference type="ARBA" id="ARBA00023204"/>
    </source>
</evidence>
<dbReference type="EC" id="2.3.2.27" evidence="9"/>
<evidence type="ECO:0000256" key="8">
    <source>
        <dbReference type="PROSITE-ProRule" id="PRU00221"/>
    </source>
</evidence>
<dbReference type="SMART" id="SM00504">
    <property type="entry name" value="Ubox"/>
    <property type="match status" value="1"/>
</dbReference>
<comment type="subcellular location">
    <subcellularLocation>
        <location evidence="9">Nucleus</location>
    </subcellularLocation>
</comment>
<dbReference type="PANTHER" id="PTHR43995">
    <property type="entry name" value="PRE-MRNA-PROCESSING FACTOR 19"/>
    <property type="match status" value="1"/>
</dbReference>
<comment type="similarity">
    <text evidence="1 9">Belongs to the WD repeat PRP19 family.</text>
</comment>
<dbReference type="Pfam" id="PF08606">
    <property type="entry name" value="Prp19"/>
    <property type="match status" value="1"/>
</dbReference>
<dbReference type="Gene3D" id="2.130.10.10">
    <property type="entry name" value="YVTN repeat-like/Quinoprotein amine dehydrogenase"/>
    <property type="match status" value="1"/>
</dbReference>
<dbReference type="EMBL" id="CP151501">
    <property type="protein sequence ID" value="WZN59166.1"/>
    <property type="molecule type" value="Genomic_DNA"/>
</dbReference>
<keyword evidence="3 9" id="KW-0507">mRNA processing</keyword>
<evidence type="ECO:0000256" key="5">
    <source>
        <dbReference type="ARBA" id="ARBA00022763"/>
    </source>
</evidence>
<dbReference type="InterPro" id="IPR013915">
    <property type="entry name" value="Prp19_cc"/>
</dbReference>
<name>A0AAX4NZM6_9CHLO</name>